<dbReference type="PRINTS" id="PR00039">
    <property type="entry name" value="HTHLYSR"/>
</dbReference>
<keyword evidence="3 6" id="KW-0238">DNA-binding</keyword>
<feature type="domain" description="HTH lysR-type" evidence="5">
    <location>
        <begin position="9"/>
        <end position="60"/>
    </location>
</feature>
<dbReference type="Pfam" id="PF03466">
    <property type="entry name" value="LysR_substrate"/>
    <property type="match status" value="1"/>
</dbReference>
<evidence type="ECO:0000256" key="3">
    <source>
        <dbReference type="ARBA" id="ARBA00023125"/>
    </source>
</evidence>
<dbReference type="InterPro" id="IPR050950">
    <property type="entry name" value="HTH-type_LysR_regulators"/>
</dbReference>
<protein>
    <submittedName>
        <fullName evidence="6">DNA-binding transcriptional regulator, LysR family</fullName>
    </submittedName>
</protein>
<dbReference type="AlphaFoldDB" id="A0A285VJX8"/>
<evidence type="ECO:0000256" key="4">
    <source>
        <dbReference type="ARBA" id="ARBA00023163"/>
    </source>
</evidence>
<dbReference type="OrthoDB" id="8839922at2"/>
<reference evidence="6 7" key="1">
    <citation type="submission" date="2017-08" db="EMBL/GenBank/DDBJ databases">
        <authorList>
            <person name="de Groot N.N."/>
        </authorList>
    </citation>
    <scope>NUCLEOTIDE SEQUENCE [LARGE SCALE GENOMIC DNA]</scope>
    <source>
        <strain evidence="6 7">USBA 855</strain>
    </source>
</reference>
<dbReference type="Pfam" id="PF00126">
    <property type="entry name" value="HTH_1"/>
    <property type="match status" value="1"/>
</dbReference>
<name>A0A285VJX8_9GAMM</name>
<dbReference type="GO" id="GO:0003677">
    <property type="term" value="F:DNA binding"/>
    <property type="evidence" value="ECO:0007669"/>
    <property type="project" value="UniProtKB-KW"/>
</dbReference>
<evidence type="ECO:0000313" key="7">
    <source>
        <dbReference type="Proteomes" id="UP000219023"/>
    </source>
</evidence>
<keyword evidence="2" id="KW-0805">Transcription regulation</keyword>
<dbReference type="SUPFAM" id="SSF46785">
    <property type="entry name" value="Winged helix' DNA-binding domain"/>
    <property type="match status" value="1"/>
</dbReference>
<dbReference type="PANTHER" id="PTHR30419">
    <property type="entry name" value="HTH-TYPE TRANSCRIPTIONAL REGULATOR YBHD"/>
    <property type="match status" value="1"/>
</dbReference>
<comment type="similarity">
    <text evidence="1">Belongs to the LysR transcriptional regulatory family.</text>
</comment>
<organism evidence="6 7">
    <name type="scientific">Chromohalobacter canadensis</name>
    <dbReference type="NCBI Taxonomy" id="141389"/>
    <lineage>
        <taxon>Bacteria</taxon>
        <taxon>Pseudomonadati</taxon>
        <taxon>Pseudomonadota</taxon>
        <taxon>Gammaproteobacteria</taxon>
        <taxon>Oceanospirillales</taxon>
        <taxon>Halomonadaceae</taxon>
        <taxon>Chromohalobacter</taxon>
    </lineage>
</organism>
<dbReference type="InterPro" id="IPR036388">
    <property type="entry name" value="WH-like_DNA-bd_sf"/>
</dbReference>
<dbReference type="Gene3D" id="1.10.10.10">
    <property type="entry name" value="Winged helix-like DNA-binding domain superfamily/Winged helix DNA-binding domain"/>
    <property type="match status" value="1"/>
</dbReference>
<dbReference type="EMBL" id="OBQJ01000002">
    <property type="protein sequence ID" value="SOC52861.1"/>
    <property type="molecule type" value="Genomic_DNA"/>
</dbReference>
<evidence type="ECO:0000259" key="5">
    <source>
        <dbReference type="PROSITE" id="PS50931"/>
    </source>
</evidence>
<accession>A0A285VJX8</accession>
<dbReference type="Proteomes" id="UP000219023">
    <property type="component" value="Unassembled WGS sequence"/>
</dbReference>
<evidence type="ECO:0000256" key="1">
    <source>
        <dbReference type="ARBA" id="ARBA00009437"/>
    </source>
</evidence>
<proteinExistence type="inferred from homology"/>
<keyword evidence="4" id="KW-0804">Transcription</keyword>
<sequence length="298" mass="33070">MHLFDKRAQYLHEVSSCGGIRAAAEHLHLNPSAVSRQIRALERELGLPLLERQGRHVVVTDAGRLVIERYLDQRRQHSELLDTLSRMRNLQAGKVVVSVGDGFVDSFIHHVMHHMAKQYPDVHIEIKTGIYYPREPHDMVANDEVDIAITYGPLADPRLVSHSFERGPLCALVAEGHPLAACEVVSVAALRRHDLIFLPDASGSQQLVNAVFHASGETVMPAYRCNLHSVSRRMARAGIGVAFMTEEAAREEVSAGSLKAVPIDHPLAARSQGNLVRRAGRRLSPAASYLWKLMLSMR</sequence>
<gene>
    <name evidence="6" type="ORF">SAMN05421509_10211</name>
</gene>
<dbReference type="RefSeq" id="WP_097021837.1">
    <property type="nucleotide sequence ID" value="NZ_OBQJ01000002.1"/>
</dbReference>
<dbReference type="InterPro" id="IPR005119">
    <property type="entry name" value="LysR_subst-bd"/>
</dbReference>
<dbReference type="GO" id="GO:0003700">
    <property type="term" value="F:DNA-binding transcription factor activity"/>
    <property type="evidence" value="ECO:0007669"/>
    <property type="project" value="InterPro"/>
</dbReference>
<dbReference type="InterPro" id="IPR000847">
    <property type="entry name" value="LysR_HTH_N"/>
</dbReference>
<dbReference type="PANTHER" id="PTHR30419:SF8">
    <property type="entry name" value="NITROGEN ASSIMILATION TRANSCRIPTIONAL ACTIVATOR-RELATED"/>
    <property type="match status" value="1"/>
</dbReference>
<dbReference type="PROSITE" id="PS50931">
    <property type="entry name" value="HTH_LYSR"/>
    <property type="match status" value="1"/>
</dbReference>
<dbReference type="Gene3D" id="3.40.190.290">
    <property type="match status" value="1"/>
</dbReference>
<evidence type="ECO:0000256" key="2">
    <source>
        <dbReference type="ARBA" id="ARBA00023015"/>
    </source>
</evidence>
<dbReference type="SUPFAM" id="SSF53850">
    <property type="entry name" value="Periplasmic binding protein-like II"/>
    <property type="match status" value="1"/>
</dbReference>
<dbReference type="InterPro" id="IPR036390">
    <property type="entry name" value="WH_DNA-bd_sf"/>
</dbReference>
<dbReference type="GO" id="GO:0005829">
    <property type="term" value="C:cytosol"/>
    <property type="evidence" value="ECO:0007669"/>
    <property type="project" value="TreeGrafter"/>
</dbReference>
<evidence type="ECO:0000313" key="6">
    <source>
        <dbReference type="EMBL" id="SOC52861.1"/>
    </source>
</evidence>